<dbReference type="Pfam" id="PF07971">
    <property type="entry name" value="Glyco_hydro_92"/>
    <property type="match status" value="2"/>
</dbReference>
<name>A0A917JBF7_9SPHI</name>
<dbReference type="InterPro" id="IPR008928">
    <property type="entry name" value="6-hairpin_glycosidase_sf"/>
</dbReference>
<evidence type="ECO:0000256" key="3">
    <source>
        <dbReference type="ARBA" id="ARBA00022837"/>
    </source>
</evidence>
<evidence type="ECO:0000259" key="4">
    <source>
        <dbReference type="Pfam" id="PF07971"/>
    </source>
</evidence>
<dbReference type="EMBL" id="BMDO01000004">
    <property type="protein sequence ID" value="GGI50654.1"/>
    <property type="molecule type" value="Genomic_DNA"/>
</dbReference>
<evidence type="ECO:0000256" key="1">
    <source>
        <dbReference type="ARBA" id="ARBA00001913"/>
    </source>
</evidence>
<feature type="domain" description="Glycosyl hydrolase family 92" evidence="4">
    <location>
        <begin position="366"/>
        <end position="622"/>
    </location>
</feature>
<comment type="subunit">
    <text evidence="2">Monomer.</text>
</comment>
<dbReference type="InterPro" id="IPR012939">
    <property type="entry name" value="Glyco_hydro_92"/>
</dbReference>
<dbReference type="Gene3D" id="2.70.98.10">
    <property type="match status" value="1"/>
</dbReference>
<feature type="domain" description="Glycosyl hydrolase family 92" evidence="4">
    <location>
        <begin position="198"/>
        <end position="347"/>
    </location>
</feature>
<dbReference type="InterPro" id="IPR041371">
    <property type="entry name" value="GH92_N"/>
</dbReference>
<proteinExistence type="predicted"/>
<evidence type="ECO:0000256" key="2">
    <source>
        <dbReference type="ARBA" id="ARBA00011245"/>
    </source>
</evidence>
<keyword evidence="3" id="KW-0106">Calcium</keyword>
<organism evidence="6 7">
    <name type="scientific">Mucilaginibacter galii</name>
    <dbReference type="NCBI Taxonomy" id="2005073"/>
    <lineage>
        <taxon>Bacteria</taxon>
        <taxon>Pseudomonadati</taxon>
        <taxon>Bacteroidota</taxon>
        <taxon>Sphingobacteriia</taxon>
        <taxon>Sphingobacteriales</taxon>
        <taxon>Sphingobacteriaceae</taxon>
        <taxon>Mucilaginibacter</taxon>
    </lineage>
</organism>
<dbReference type="GO" id="GO:0005975">
    <property type="term" value="P:carbohydrate metabolic process"/>
    <property type="evidence" value="ECO:0007669"/>
    <property type="project" value="InterPro"/>
</dbReference>
<dbReference type="Gene3D" id="3.30.2080.10">
    <property type="entry name" value="GH92 mannosidase domain"/>
    <property type="match status" value="1"/>
</dbReference>
<dbReference type="PANTHER" id="PTHR12143:SF39">
    <property type="entry name" value="SECRETED PROTEIN"/>
    <property type="match status" value="1"/>
</dbReference>
<dbReference type="GO" id="GO:0000224">
    <property type="term" value="F:peptide-N4-(N-acetyl-beta-glucosaminyl)asparagine amidase activity"/>
    <property type="evidence" value="ECO:0007669"/>
    <property type="project" value="TreeGrafter"/>
</dbReference>
<evidence type="ECO:0000259" key="5">
    <source>
        <dbReference type="Pfam" id="PF17678"/>
    </source>
</evidence>
<dbReference type="GO" id="GO:0030246">
    <property type="term" value="F:carbohydrate binding"/>
    <property type="evidence" value="ECO:0007669"/>
    <property type="project" value="InterPro"/>
</dbReference>
<dbReference type="InterPro" id="IPR050883">
    <property type="entry name" value="PNGase"/>
</dbReference>
<evidence type="ECO:0000313" key="7">
    <source>
        <dbReference type="Proteomes" id="UP000662074"/>
    </source>
</evidence>
<dbReference type="SUPFAM" id="SSF48208">
    <property type="entry name" value="Six-hairpin glycosidases"/>
    <property type="match status" value="1"/>
</dbReference>
<comment type="caution">
    <text evidence="6">The sequence shown here is derived from an EMBL/GenBank/DDBJ whole genome shotgun (WGS) entry which is preliminary data.</text>
</comment>
<reference evidence="6" key="1">
    <citation type="journal article" date="2014" name="Int. J. Syst. Evol. Microbiol.">
        <title>Complete genome sequence of Corynebacterium casei LMG S-19264T (=DSM 44701T), isolated from a smear-ripened cheese.</title>
        <authorList>
            <consortium name="US DOE Joint Genome Institute (JGI-PGF)"/>
            <person name="Walter F."/>
            <person name="Albersmeier A."/>
            <person name="Kalinowski J."/>
            <person name="Ruckert C."/>
        </authorList>
    </citation>
    <scope>NUCLEOTIDE SEQUENCE</scope>
    <source>
        <strain evidence="6">CCM 8711</strain>
    </source>
</reference>
<dbReference type="AlphaFoldDB" id="A0A917JBF7"/>
<comment type="cofactor">
    <cofactor evidence="1">
        <name>Ca(2+)</name>
        <dbReference type="ChEBI" id="CHEBI:29108"/>
    </cofactor>
</comment>
<keyword evidence="7" id="KW-1185">Reference proteome</keyword>
<dbReference type="PANTHER" id="PTHR12143">
    <property type="entry name" value="PEPTIDE N-GLYCANASE PNGASE -RELATED"/>
    <property type="match status" value="1"/>
</dbReference>
<dbReference type="Gene3D" id="1.20.1610.10">
    <property type="entry name" value="alpha-1,2-mannosidases domains"/>
    <property type="match status" value="1"/>
</dbReference>
<accession>A0A917JBF7</accession>
<evidence type="ECO:0000313" key="6">
    <source>
        <dbReference type="EMBL" id="GGI50654.1"/>
    </source>
</evidence>
<feature type="domain" description="Glycosyl hydrolase family 92 N-terminal" evidence="5">
    <location>
        <begin position="2"/>
        <end position="178"/>
    </location>
</feature>
<gene>
    <name evidence="6" type="ORF">GCM10011425_18660</name>
</gene>
<dbReference type="Pfam" id="PF17678">
    <property type="entry name" value="Glyco_hydro_92N"/>
    <property type="match status" value="1"/>
</dbReference>
<protein>
    <submittedName>
        <fullName evidence="6">Alpha-1,2-mannosidase</fullName>
    </submittedName>
</protein>
<dbReference type="InterPro" id="IPR014718">
    <property type="entry name" value="GH-type_carb-bd"/>
</dbReference>
<dbReference type="Proteomes" id="UP000662074">
    <property type="component" value="Unassembled WGS sequence"/>
</dbReference>
<dbReference type="GO" id="GO:0005829">
    <property type="term" value="C:cytosol"/>
    <property type="evidence" value="ECO:0007669"/>
    <property type="project" value="TreeGrafter"/>
</dbReference>
<dbReference type="GO" id="GO:0006516">
    <property type="term" value="P:glycoprotein catabolic process"/>
    <property type="evidence" value="ECO:0007669"/>
    <property type="project" value="TreeGrafter"/>
</dbReference>
<dbReference type="Gene3D" id="1.20.1050.60">
    <property type="entry name" value="alpha-1,2-mannosidase"/>
    <property type="match status" value="1"/>
</dbReference>
<sequence>MSPAASSPFGLLSIGPQTYPKLHMGYEHKAKTFLGFTHNRFEGVGCQGSGGNILIKPFIGADAGQCVLTKSLESAGAGFYKVAFTNHIKVNIAVNNNTGTEHYTFPENSKRGFYIDLSHTLSNKFVAEEHQLQNNGISGWIDSRTTCNAGTYRIYYALKFNVPVQISTLNNHQLLAGTGAAQVQLNIAFSSVDVAHAQAALNTNGFDAVAASSQISWNNVLGRISVKGDPAREKLFYSLLYRTVQSPYLVSEKDGSYRTTDGSLQHTTGEIYNGWAIWDNYRTQLPLLAMLYPEKYKYMVNSIAQMYKYGKKDYATQHEPSNTVRTEHAIVVLLDAYRKGFEVDFKSITDSLVAEVDRLDFKTPDKALESSYDTWALSQILSITGKTELAAKYKQKALAYKSYWNKDFKDLTKPDVDRVSARGMYQGTIWQYRWLVPFDNKGLMELMGGEEGYLKELNRFFDDDYYNHANEPDIQAPLMFNATSQPWRSQYLVQKYAVDTVVQYYFNDNSRGIDPFVDVIYQNKPDTYIRTMDDDAGAMSAWYIFAATGIFPACTGWPVYYLSVPLFNEVAINTGKNKFAIKVANYAPNHRYIQSATLNGKALNRNWLTHEEISKGGTLMITASDKPNKLWGTKDQWISNIDMQ</sequence>
<reference evidence="6" key="2">
    <citation type="submission" date="2020-09" db="EMBL/GenBank/DDBJ databases">
        <authorList>
            <person name="Sun Q."/>
            <person name="Sedlacek I."/>
        </authorList>
    </citation>
    <scope>NUCLEOTIDE SEQUENCE</scope>
    <source>
        <strain evidence="6">CCM 8711</strain>
    </source>
</reference>